<evidence type="ECO:0000256" key="7">
    <source>
        <dbReference type="SAM" id="Phobius"/>
    </source>
</evidence>
<evidence type="ECO:0000256" key="2">
    <source>
        <dbReference type="ARBA" id="ARBA00007430"/>
    </source>
</evidence>
<keyword evidence="5 7" id="KW-1133">Transmembrane helix</keyword>
<feature type="transmembrane region" description="Helical" evidence="7">
    <location>
        <begin position="110"/>
        <end position="130"/>
    </location>
</feature>
<feature type="transmembrane region" description="Helical" evidence="7">
    <location>
        <begin position="422"/>
        <end position="444"/>
    </location>
</feature>
<dbReference type="PATRIC" id="fig|999422.3.peg.2288"/>
<feature type="transmembrane region" description="Helical" evidence="7">
    <location>
        <begin position="26"/>
        <end position="43"/>
    </location>
</feature>
<feature type="transmembrane region" description="Helical" evidence="7">
    <location>
        <begin position="142"/>
        <end position="159"/>
    </location>
</feature>
<dbReference type="AlphaFoldDB" id="H1HPT2"/>
<reference evidence="8 9" key="1">
    <citation type="submission" date="2011-12" db="EMBL/GenBank/DDBJ databases">
        <title>The Genome Sequence of Prevotella maculosa OT 289.</title>
        <authorList>
            <consortium name="The Broad Institute Genome Sequencing Platform"/>
            <person name="Earl A."/>
            <person name="Ward D."/>
            <person name="Feldgarden M."/>
            <person name="Gevers D."/>
            <person name="Izard J."/>
            <person name="Blanton J.M."/>
            <person name="Mathney J."/>
            <person name="Tanner A.C."/>
            <person name="Dewhirst F.E."/>
            <person name="Young S.K."/>
            <person name="Zeng Q."/>
            <person name="Gargeya S."/>
            <person name="Fitzgerald M."/>
            <person name="Haas B."/>
            <person name="Abouelleil A."/>
            <person name="Alvarado L."/>
            <person name="Arachchi H.M."/>
            <person name="Berlin A."/>
            <person name="Chapman S.B."/>
            <person name="Gearin G."/>
            <person name="Goldberg J."/>
            <person name="Griggs A."/>
            <person name="Gujja S."/>
            <person name="Hansen M."/>
            <person name="Heiman D."/>
            <person name="Howarth C."/>
            <person name="Larimer J."/>
            <person name="Lui A."/>
            <person name="MacDonald P.J.P."/>
            <person name="McCowen C."/>
            <person name="Montmayeur A."/>
            <person name="Murphy C."/>
            <person name="Neiman D."/>
            <person name="Pearson M."/>
            <person name="Priest M."/>
            <person name="Roberts A."/>
            <person name="Saif S."/>
            <person name="Shea T."/>
            <person name="Sisk P."/>
            <person name="Stolte C."/>
            <person name="Sykes S."/>
            <person name="Wortman J."/>
            <person name="Nusbaum C."/>
            <person name="Birren B."/>
        </authorList>
    </citation>
    <scope>NUCLEOTIDE SEQUENCE [LARGE SCALE GENOMIC DNA]</scope>
    <source>
        <strain evidence="8 9">OT 289</strain>
    </source>
</reference>
<dbReference type="GO" id="GO:0005886">
    <property type="term" value="C:plasma membrane"/>
    <property type="evidence" value="ECO:0007669"/>
    <property type="project" value="UniProtKB-SubCell"/>
</dbReference>
<feature type="transmembrane region" description="Helical" evidence="7">
    <location>
        <begin position="208"/>
        <end position="231"/>
    </location>
</feature>
<evidence type="ECO:0000256" key="1">
    <source>
        <dbReference type="ARBA" id="ARBA00004651"/>
    </source>
</evidence>
<feature type="transmembrane region" description="Helical" evidence="7">
    <location>
        <begin position="252"/>
        <end position="272"/>
    </location>
</feature>
<protein>
    <recommendedName>
        <fullName evidence="10">Polysaccharide biosynthesis protein C-terminal domain-containing protein</fullName>
    </recommendedName>
</protein>
<name>H1HPT2_9BACT</name>
<gene>
    <name evidence="8" type="ORF">HMPREF9944_02257</name>
</gene>
<dbReference type="EMBL" id="AGEK01000037">
    <property type="protein sequence ID" value="EHO67156.1"/>
    <property type="molecule type" value="Genomic_DNA"/>
</dbReference>
<keyword evidence="9" id="KW-1185">Reference proteome</keyword>
<evidence type="ECO:0000256" key="5">
    <source>
        <dbReference type="ARBA" id="ARBA00022989"/>
    </source>
</evidence>
<feature type="transmembrane region" description="Helical" evidence="7">
    <location>
        <begin position="49"/>
        <end position="68"/>
    </location>
</feature>
<evidence type="ECO:0008006" key="10">
    <source>
        <dbReference type="Google" id="ProtNLM"/>
    </source>
</evidence>
<feature type="transmembrane region" description="Helical" evidence="7">
    <location>
        <begin position="180"/>
        <end position="202"/>
    </location>
</feature>
<dbReference type="STRING" id="999422.HMPREF9944_02257"/>
<keyword evidence="3" id="KW-1003">Cell membrane</keyword>
<evidence type="ECO:0000313" key="8">
    <source>
        <dbReference type="EMBL" id="EHO67156.1"/>
    </source>
</evidence>
<feature type="transmembrane region" description="Helical" evidence="7">
    <location>
        <begin position="398"/>
        <end position="416"/>
    </location>
</feature>
<dbReference type="OrthoDB" id="8562875at2"/>
<dbReference type="RefSeq" id="WP_008566247.1">
    <property type="nucleotide sequence ID" value="NZ_JH594509.1"/>
</dbReference>
<dbReference type="InterPro" id="IPR050833">
    <property type="entry name" value="Poly_Biosynth_Transport"/>
</dbReference>
<proteinExistence type="inferred from homology"/>
<organism evidence="8 9">
    <name type="scientific">Segatella maculosa OT 289</name>
    <dbReference type="NCBI Taxonomy" id="999422"/>
    <lineage>
        <taxon>Bacteria</taxon>
        <taxon>Pseudomonadati</taxon>
        <taxon>Bacteroidota</taxon>
        <taxon>Bacteroidia</taxon>
        <taxon>Bacteroidales</taxon>
        <taxon>Prevotellaceae</taxon>
        <taxon>Segatella</taxon>
    </lineage>
</organism>
<feature type="transmembrane region" description="Helical" evidence="7">
    <location>
        <begin position="278"/>
        <end position="300"/>
    </location>
</feature>
<keyword evidence="4 7" id="KW-0812">Transmembrane</keyword>
<sequence length="454" mass="51464">MKGKLLTITTKLGIDKSIAYSSGARVVQALVSVGSIFIFSAFLTGVEQGFYFTFGSIVAIQIFFELGLTNIITQYVAHEDSFLYITCGQISGNEGHKSRLAYLLHFCVKWYSMIAILFFISLLVVGFVFFTKYSKGHPEVSWHIPWLLICAGSAIKLFQAPFNSFIEGLGYVAEMSRISFWQQIIIPASTWLGLFLSFRLYVVGISTLLSVLIWFVYVKRSFLWALLVNLWKTKITERISYMKEIFPYQWKIAISWISGYFIFQLFNPVLFATDGPVVAGQMGMTLNALNSITGFSLSWITTKIPSMSKLIAQKDYVSLDSMFNRTVKQMLLVCFALLGAFFVFLLFLNLTSLAFRGNIIAHRFLSFLPTTLLSVTIILGVFVSAWATYLRCHKKEPWLFNSICNGVLTTLSTFGLGKLYGLYGIVGGYFAIQCLMFPWGIWIFKTKKKEWHGE</sequence>
<comment type="subcellular location">
    <subcellularLocation>
        <location evidence="1">Cell membrane</location>
        <topology evidence="1">Multi-pass membrane protein</topology>
    </subcellularLocation>
</comment>
<dbReference type="PANTHER" id="PTHR30250:SF10">
    <property type="entry name" value="LIPOPOLYSACCHARIDE BIOSYNTHESIS PROTEIN WZXC"/>
    <property type="match status" value="1"/>
</dbReference>
<comment type="similarity">
    <text evidence="2">Belongs to the polysaccharide synthase family.</text>
</comment>
<evidence type="ECO:0000256" key="3">
    <source>
        <dbReference type="ARBA" id="ARBA00022475"/>
    </source>
</evidence>
<feature type="transmembrane region" description="Helical" evidence="7">
    <location>
        <begin position="367"/>
        <end position="386"/>
    </location>
</feature>
<keyword evidence="6 7" id="KW-0472">Membrane</keyword>
<feature type="transmembrane region" description="Helical" evidence="7">
    <location>
        <begin position="331"/>
        <end position="355"/>
    </location>
</feature>
<comment type="caution">
    <text evidence="8">The sequence shown here is derived from an EMBL/GenBank/DDBJ whole genome shotgun (WGS) entry which is preliminary data.</text>
</comment>
<accession>H1HPT2</accession>
<dbReference type="HOGENOM" id="CLU_048074_0_0_10"/>
<evidence type="ECO:0000256" key="4">
    <source>
        <dbReference type="ARBA" id="ARBA00022692"/>
    </source>
</evidence>
<evidence type="ECO:0000256" key="6">
    <source>
        <dbReference type="ARBA" id="ARBA00023136"/>
    </source>
</evidence>
<evidence type="ECO:0000313" key="9">
    <source>
        <dbReference type="Proteomes" id="UP000003167"/>
    </source>
</evidence>
<dbReference type="Proteomes" id="UP000003167">
    <property type="component" value="Unassembled WGS sequence"/>
</dbReference>
<dbReference type="PANTHER" id="PTHR30250">
    <property type="entry name" value="PST FAMILY PREDICTED COLANIC ACID TRANSPORTER"/>
    <property type="match status" value="1"/>
</dbReference>